<dbReference type="InterPro" id="IPR011004">
    <property type="entry name" value="Trimer_LpxA-like_sf"/>
</dbReference>
<dbReference type="EMBL" id="CACRTO010000020">
    <property type="protein sequence ID" value="VYU31021.1"/>
    <property type="molecule type" value="Genomic_DNA"/>
</dbReference>
<gene>
    <name evidence="1" type="primary">cat</name>
    <name evidence="1" type="ORF">CTLFYP3_02021</name>
</gene>
<dbReference type="AlphaFoldDB" id="A0A6N3DWU9"/>
<dbReference type="SUPFAM" id="SSF51161">
    <property type="entry name" value="Trimeric LpxA-like enzymes"/>
    <property type="match status" value="1"/>
</dbReference>
<proteinExistence type="predicted"/>
<dbReference type="RefSeq" id="WP_156626479.1">
    <property type="nucleotide sequence ID" value="NZ_CACRTO010000020.1"/>
</dbReference>
<dbReference type="PANTHER" id="PTHR43300:SF11">
    <property type="entry name" value="ACETYLTRANSFERASE RV3034C-RELATED"/>
    <property type="match status" value="1"/>
</dbReference>
<dbReference type="PANTHER" id="PTHR43300">
    <property type="entry name" value="ACETYLTRANSFERASE"/>
    <property type="match status" value="1"/>
</dbReference>
<evidence type="ECO:0000313" key="1">
    <source>
        <dbReference type="EMBL" id="VYU31021.1"/>
    </source>
</evidence>
<dbReference type="InterPro" id="IPR050179">
    <property type="entry name" value="Trans_hexapeptide_repeat"/>
</dbReference>
<keyword evidence="1" id="KW-0012">Acyltransferase</keyword>
<sequence>MSKYILYNIKSNRIRKYIIKFYKKIEKGEMWSETTRELYSKWYNIDIGIGSYGGCFNYERIAPGTKIGRYCSFAKDVYIYNANHPLEFITTHPFAYNPAVNFVKDEKIERSKLIIGNDVWIGQNAIVLSKCTRIGDGAVIGAGTIVTKDVPDYAIVVGSPGRIVGYRFTEDEIKSIKESKWWDYDINQIKKQMELFIDRDLFLKNKKV</sequence>
<dbReference type="Pfam" id="PF14602">
    <property type="entry name" value="Hexapep_2"/>
    <property type="match status" value="1"/>
</dbReference>
<dbReference type="CDD" id="cd03349">
    <property type="entry name" value="LbH_XAT"/>
    <property type="match status" value="1"/>
</dbReference>
<name>A0A6N3DWU9_9CLOT</name>
<accession>A0A6N3DWU9</accession>
<organism evidence="1">
    <name type="scientific">Clostridium tertium</name>
    <dbReference type="NCBI Taxonomy" id="1559"/>
    <lineage>
        <taxon>Bacteria</taxon>
        <taxon>Bacillati</taxon>
        <taxon>Bacillota</taxon>
        <taxon>Clostridia</taxon>
        <taxon>Eubacteriales</taxon>
        <taxon>Clostridiaceae</taxon>
        <taxon>Clostridium</taxon>
    </lineage>
</organism>
<dbReference type="GO" id="GO:0008811">
    <property type="term" value="F:chloramphenicol O-acetyltransferase activity"/>
    <property type="evidence" value="ECO:0007669"/>
    <property type="project" value="UniProtKB-EC"/>
</dbReference>
<dbReference type="EC" id="2.3.1.28" evidence="1"/>
<dbReference type="InterPro" id="IPR001451">
    <property type="entry name" value="Hexapep"/>
</dbReference>
<reference evidence="1" key="1">
    <citation type="submission" date="2019-11" db="EMBL/GenBank/DDBJ databases">
        <authorList>
            <person name="Feng L."/>
        </authorList>
    </citation>
    <scope>NUCLEOTIDE SEQUENCE</scope>
    <source>
        <strain evidence="1">CTertiumLFYP3</strain>
    </source>
</reference>
<keyword evidence="1" id="KW-0808">Transferase</keyword>
<dbReference type="Gene3D" id="2.160.10.10">
    <property type="entry name" value="Hexapeptide repeat proteins"/>
    <property type="match status" value="1"/>
</dbReference>
<protein>
    <submittedName>
        <fullName evidence="1">Chloramphenicol acetyltransferase</fullName>
        <ecNumber evidence="1">2.3.1.28</ecNumber>
    </submittedName>
</protein>